<evidence type="ECO:0000259" key="7">
    <source>
        <dbReference type="PROSITE" id="PS50109"/>
    </source>
</evidence>
<dbReference type="CDD" id="cd17544">
    <property type="entry name" value="REC_2_GGDEF"/>
    <property type="match status" value="1"/>
</dbReference>
<organism evidence="9 10">
    <name type="scientific">Nitratidesulfovibrio oxamicus</name>
    <dbReference type="NCBI Taxonomy" id="32016"/>
    <lineage>
        <taxon>Bacteria</taxon>
        <taxon>Pseudomonadati</taxon>
        <taxon>Thermodesulfobacteriota</taxon>
        <taxon>Desulfovibrionia</taxon>
        <taxon>Desulfovibrionales</taxon>
        <taxon>Desulfovibrionaceae</taxon>
        <taxon>Nitratidesulfovibrio</taxon>
    </lineage>
</organism>
<dbReference type="CDD" id="cd00075">
    <property type="entry name" value="HATPase"/>
    <property type="match status" value="1"/>
</dbReference>
<dbReference type="PRINTS" id="PR00344">
    <property type="entry name" value="BCTRLSENSOR"/>
</dbReference>
<gene>
    <name evidence="9" type="ORF">FVW20_13830</name>
</gene>
<feature type="domain" description="Histidine kinase" evidence="7">
    <location>
        <begin position="266"/>
        <end position="483"/>
    </location>
</feature>
<dbReference type="EC" id="2.7.13.3" evidence="2"/>
<evidence type="ECO:0000256" key="6">
    <source>
        <dbReference type="PROSITE-ProRule" id="PRU00169"/>
    </source>
</evidence>
<dbReference type="InterPro" id="IPR001789">
    <property type="entry name" value="Sig_transdc_resp-reg_receiver"/>
</dbReference>
<dbReference type="SUPFAM" id="SSF55874">
    <property type="entry name" value="ATPase domain of HSP90 chaperone/DNA topoisomerase II/histidine kinase"/>
    <property type="match status" value="1"/>
</dbReference>
<dbReference type="Gene3D" id="1.10.287.130">
    <property type="match status" value="1"/>
</dbReference>
<feature type="domain" description="Response regulatory" evidence="8">
    <location>
        <begin position="5"/>
        <end position="120"/>
    </location>
</feature>
<evidence type="ECO:0000256" key="3">
    <source>
        <dbReference type="ARBA" id="ARBA00022553"/>
    </source>
</evidence>
<dbReference type="InterPro" id="IPR004358">
    <property type="entry name" value="Sig_transdc_His_kin-like_C"/>
</dbReference>
<dbReference type="PANTHER" id="PTHR43047">
    <property type="entry name" value="TWO-COMPONENT HISTIDINE PROTEIN KINASE"/>
    <property type="match status" value="1"/>
</dbReference>
<dbReference type="SMART" id="SM00448">
    <property type="entry name" value="REC"/>
    <property type="match status" value="2"/>
</dbReference>
<evidence type="ECO:0000313" key="9">
    <source>
        <dbReference type="EMBL" id="MBG3878058.1"/>
    </source>
</evidence>
<keyword evidence="3 6" id="KW-0597">Phosphoprotein</keyword>
<dbReference type="RefSeq" id="WP_196610070.1">
    <property type="nucleotide sequence ID" value="NZ_VRYY01000451.1"/>
</dbReference>
<dbReference type="CDD" id="cd00082">
    <property type="entry name" value="HisKA"/>
    <property type="match status" value="1"/>
</dbReference>
<dbReference type="EMBL" id="VRYY01000451">
    <property type="protein sequence ID" value="MBG3878058.1"/>
    <property type="molecule type" value="Genomic_DNA"/>
</dbReference>
<dbReference type="PROSITE" id="PS50110">
    <property type="entry name" value="RESPONSE_REGULATORY"/>
    <property type="match status" value="2"/>
</dbReference>
<comment type="caution">
    <text evidence="9">The sequence shown here is derived from an EMBL/GenBank/DDBJ whole genome shotgun (WGS) entry which is preliminary data.</text>
</comment>
<evidence type="ECO:0000256" key="5">
    <source>
        <dbReference type="ARBA" id="ARBA00022777"/>
    </source>
</evidence>
<evidence type="ECO:0000256" key="1">
    <source>
        <dbReference type="ARBA" id="ARBA00000085"/>
    </source>
</evidence>
<keyword evidence="5" id="KW-0418">Kinase</keyword>
<dbReference type="Pfam" id="PF00512">
    <property type="entry name" value="HisKA"/>
    <property type="match status" value="1"/>
</dbReference>
<protein>
    <recommendedName>
        <fullName evidence="2">histidine kinase</fullName>
        <ecNumber evidence="2">2.7.13.3</ecNumber>
    </recommendedName>
</protein>
<feature type="domain" description="Response regulatory" evidence="8">
    <location>
        <begin position="127"/>
        <end position="244"/>
    </location>
</feature>
<dbReference type="InterPro" id="IPR036890">
    <property type="entry name" value="HATPase_C_sf"/>
</dbReference>
<dbReference type="InterPro" id="IPR011006">
    <property type="entry name" value="CheY-like_superfamily"/>
</dbReference>
<proteinExistence type="predicted"/>
<dbReference type="InterPro" id="IPR005467">
    <property type="entry name" value="His_kinase_dom"/>
</dbReference>
<keyword evidence="10" id="KW-1185">Reference proteome</keyword>
<keyword evidence="4" id="KW-0808">Transferase</keyword>
<accession>A0ABS0J6K1</accession>
<evidence type="ECO:0000313" key="10">
    <source>
        <dbReference type="Proteomes" id="UP001194469"/>
    </source>
</evidence>
<dbReference type="InterPro" id="IPR003594">
    <property type="entry name" value="HATPase_dom"/>
</dbReference>
<dbReference type="SMART" id="SM00388">
    <property type="entry name" value="HisKA"/>
    <property type="match status" value="1"/>
</dbReference>
<comment type="catalytic activity">
    <reaction evidence="1">
        <text>ATP + protein L-histidine = ADP + protein N-phospho-L-histidine.</text>
        <dbReference type="EC" id="2.7.13.3"/>
    </reaction>
</comment>
<dbReference type="Pfam" id="PF00072">
    <property type="entry name" value="Response_reg"/>
    <property type="match status" value="2"/>
</dbReference>
<dbReference type="Gene3D" id="3.30.565.10">
    <property type="entry name" value="Histidine kinase-like ATPase, C-terminal domain"/>
    <property type="match status" value="1"/>
</dbReference>
<dbReference type="InterPro" id="IPR003661">
    <property type="entry name" value="HisK_dim/P_dom"/>
</dbReference>
<sequence length="500" mass="55605">MTHPLILIVEDSRASADELRTRIAERLGFSVLTAGTCAEAVRIMDEQGSNLFLAILDLTLPDAPDGEVVDQARARKVPSLVFTSRLDDTTRRYILSKDVIDYIIKDEHAVDNVVRAVDRLHRNRTAKILVVDDSPSMRTFMKEELRRYMFQVYEASGGPTALRVLERNPDVMLVITDFMMPDMDGLELTRRIRERYPRETLAIMGVSVHAERPLTVEFIKNGADDFITKPFLREELYCRVLQNVETVERARTLVELNDVKNRFLGMAAHDLRNPINGIRGFSRLLLDGVLGPLTDDQRSVLGTMHQASNEMLQLVNDLLDVSVIESGRLDLVLHPGDLAVLAAERLSFASLAASAKNIRIDKQLEHAQCMFDPRRMAQVFDNLLSNAVKFTPPQTCINVAVRVEGAEAVFEVADEGPGILPEERERMFHSFEKLSARPTAGEASTGLGLTIVKRIATAHGGRVWVESEPGNGATFRVAVPLRVGAMSTAERALAAPSGER</sequence>
<name>A0ABS0J6K1_9BACT</name>
<dbReference type="Proteomes" id="UP001194469">
    <property type="component" value="Unassembled WGS sequence"/>
</dbReference>
<dbReference type="SUPFAM" id="SSF52172">
    <property type="entry name" value="CheY-like"/>
    <property type="match status" value="2"/>
</dbReference>
<dbReference type="PROSITE" id="PS50109">
    <property type="entry name" value="HIS_KIN"/>
    <property type="match status" value="1"/>
</dbReference>
<dbReference type="SMART" id="SM00387">
    <property type="entry name" value="HATPase_c"/>
    <property type="match status" value="1"/>
</dbReference>
<feature type="modified residue" description="4-aspartylphosphate" evidence="6">
    <location>
        <position position="177"/>
    </location>
</feature>
<dbReference type="Pfam" id="PF02518">
    <property type="entry name" value="HATPase_c"/>
    <property type="match status" value="1"/>
</dbReference>
<reference evidence="9 10" key="1">
    <citation type="submission" date="2019-08" db="EMBL/GenBank/DDBJ databases">
        <authorList>
            <person name="Luo N."/>
        </authorList>
    </citation>
    <scope>NUCLEOTIDE SEQUENCE [LARGE SCALE GENOMIC DNA]</scope>
    <source>
        <strain evidence="9 10">NCIMB 9442</strain>
    </source>
</reference>
<evidence type="ECO:0000256" key="4">
    <source>
        <dbReference type="ARBA" id="ARBA00022679"/>
    </source>
</evidence>
<evidence type="ECO:0000256" key="2">
    <source>
        <dbReference type="ARBA" id="ARBA00012438"/>
    </source>
</evidence>
<dbReference type="PANTHER" id="PTHR43047:SF72">
    <property type="entry name" value="OSMOSENSING HISTIDINE PROTEIN KINASE SLN1"/>
    <property type="match status" value="1"/>
</dbReference>
<feature type="modified residue" description="4-aspartylphosphate" evidence="6">
    <location>
        <position position="57"/>
    </location>
</feature>
<evidence type="ECO:0000259" key="8">
    <source>
        <dbReference type="PROSITE" id="PS50110"/>
    </source>
</evidence>
<dbReference type="Gene3D" id="3.40.50.2300">
    <property type="match status" value="2"/>
</dbReference>